<dbReference type="EMBL" id="CP133772">
    <property type="protein sequence ID" value="WYY00676.1"/>
    <property type="molecule type" value="Genomic_DNA"/>
</dbReference>
<accession>A0AAX4NGR6</accession>
<evidence type="ECO:0000259" key="5">
    <source>
        <dbReference type="Pfam" id="PF00327"/>
    </source>
</evidence>
<dbReference type="SUPFAM" id="SSF55129">
    <property type="entry name" value="Ribosomal protein L30p/L7e"/>
    <property type="match status" value="1"/>
</dbReference>
<evidence type="ECO:0000313" key="7">
    <source>
        <dbReference type="Proteomes" id="UP001451606"/>
    </source>
</evidence>
<protein>
    <recommendedName>
        <fullName evidence="4">Large ribosomal subunit protein uL30</fullName>
    </recommendedName>
</protein>
<dbReference type="Gene3D" id="1.10.15.30">
    <property type="match status" value="1"/>
</dbReference>
<dbReference type="GO" id="GO:0003735">
    <property type="term" value="F:structural constituent of ribosome"/>
    <property type="evidence" value="ECO:0007669"/>
    <property type="project" value="UniProtKB-UniRule"/>
</dbReference>
<dbReference type="InterPro" id="IPR036919">
    <property type="entry name" value="Ribo_uL30_ferredoxin-like_sf"/>
</dbReference>
<reference evidence="6 7" key="1">
    <citation type="submission" date="2023-09" db="EMBL/GenBank/DDBJ databases">
        <authorList>
            <person name="Golyshina O.V."/>
            <person name="Lunev E.A."/>
            <person name="Bargiela R."/>
            <person name="Gaines M.C."/>
            <person name="Daum B."/>
            <person name="Bale N.J."/>
            <person name="Koenen M."/>
            <person name="Sinninghe Damst J.S."/>
            <person name="Yakimov M."/>
            <person name="Golyshin P.N."/>
        </authorList>
    </citation>
    <scope>NUCLEOTIDE SEQUENCE [LARGE SCALE GENOMIC DNA]</scope>
    <source>
        <strain evidence="6 7">M1</strain>
    </source>
</reference>
<evidence type="ECO:0000256" key="1">
    <source>
        <dbReference type="ARBA" id="ARBA00007594"/>
    </source>
</evidence>
<dbReference type="Gene3D" id="3.30.1390.20">
    <property type="entry name" value="Ribosomal protein L30, ferredoxin-like fold domain"/>
    <property type="match status" value="1"/>
</dbReference>
<dbReference type="KEGG" id="omr:OXIME_001257"/>
<feature type="domain" description="Large ribosomal subunit protein uL30-like ferredoxin-like fold" evidence="5">
    <location>
        <begin position="2"/>
        <end position="51"/>
    </location>
</feature>
<dbReference type="InterPro" id="IPR039699">
    <property type="entry name" value="Ribosomal_uL30"/>
</dbReference>
<keyword evidence="2 4" id="KW-0689">Ribosomal protein</keyword>
<gene>
    <name evidence="4" type="primary">rpl30</name>
    <name evidence="6" type="ORF">OXIME_001257</name>
</gene>
<dbReference type="GO" id="GO:0006412">
    <property type="term" value="P:translation"/>
    <property type="evidence" value="ECO:0007669"/>
    <property type="project" value="UniProtKB-UniRule"/>
</dbReference>
<dbReference type="NCBIfam" id="TIGR01309">
    <property type="entry name" value="uL30_arch"/>
    <property type="match status" value="1"/>
</dbReference>
<dbReference type="RefSeq" id="WP_393971010.1">
    <property type="nucleotide sequence ID" value="NZ_CP133772.1"/>
</dbReference>
<dbReference type="AlphaFoldDB" id="A0AAX4NGR6"/>
<comment type="similarity">
    <text evidence="1 4">Belongs to the universal ribosomal protein uL30 family.</text>
</comment>
<dbReference type="GeneID" id="95967994"/>
<dbReference type="GO" id="GO:0022625">
    <property type="term" value="C:cytosolic large ribosomal subunit"/>
    <property type="evidence" value="ECO:0007669"/>
    <property type="project" value="UniProtKB-UniRule"/>
</dbReference>
<name>A0AAX4NGR6_9ARCH</name>
<keyword evidence="3 4" id="KW-0687">Ribonucleoprotein</keyword>
<dbReference type="GO" id="GO:0000463">
    <property type="term" value="P:maturation of LSU-rRNA from tricistronic rRNA transcript (SSU-rRNA, 5.8S rRNA, LSU-rRNA)"/>
    <property type="evidence" value="ECO:0007669"/>
    <property type="project" value="TreeGrafter"/>
</dbReference>
<dbReference type="PANTHER" id="PTHR11524:SF16">
    <property type="entry name" value="LARGE RIBOSOMAL SUBUNIT PROTEIN UL30"/>
    <property type="match status" value="1"/>
</dbReference>
<dbReference type="GO" id="GO:0003723">
    <property type="term" value="F:RNA binding"/>
    <property type="evidence" value="ECO:0007669"/>
    <property type="project" value="TreeGrafter"/>
</dbReference>
<dbReference type="InterPro" id="IPR035808">
    <property type="entry name" value="Ribosomal_uL30_euk_arc"/>
</dbReference>
<dbReference type="InterPro" id="IPR005997">
    <property type="entry name" value="Ribosomal_uL30_arc"/>
</dbReference>
<evidence type="ECO:0000256" key="3">
    <source>
        <dbReference type="ARBA" id="ARBA00023274"/>
    </source>
</evidence>
<proteinExistence type="inferred from homology"/>
<dbReference type="HAMAP" id="MF_01371_A">
    <property type="entry name" value="Ribosomal_uL30_A"/>
    <property type="match status" value="1"/>
</dbReference>
<evidence type="ECO:0000313" key="6">
    <source>
        <dbReference type="EMBL" id="WYY00676.1"/>
    </source>
</evidence>
<comment type="subunit">
    <text evidence="4">Part of the 50S ribosomal subunit.</text>
</comment>
<keyword evidence="7" id="KW-1185">Reference proteome</keyword>
<sequence>MLAIIRIRGSTGIRPKAQKTTELLRLHKINHLVLMPEDPVVKGMLQKAKDYLTWGEIDQETLTVLLENRTLFKGRKKIDEKSLKEQTGFTTYKALAKSLIEGKVKYKDIKDVVPVLRLNPPRKGYEAIRKPYQMGGSAGYRGKEINELIKRMIKPGVDLNGEN</sequence>
<evidence type="ECO:0000256" key="2">
    <source>
        <dbReference type="ARBA" id="ARBA00022980"/>
    </source>
</evidence>
<dbReference type="Proteomes" id="UP001451606">
    <property type="component" value="Chromosome"/>
</dbReference>
<dbReference type="NCBIfam" id="NF004711">
    <property type="entry name" value="PRK06049.1"/>
    <property type="match status" value="1"/>
</dbReference>
<dbReference type="CDD" id="cd01657">
    <property type="entry name" value="Ribosomal_L7_archeal_euk"/>
    <property type="match status" value="1"/>
</dbReference>
<organism evidence="6 7">
    <name type="scientific">Oxyplasma meridianum</name>
    <dbReference type="NCBI Taxonomy" id="3073602"/>
    <lineage>
        <taxon>Archaea</taxon>
        <taxon>Methanobacteriati</taxon>
        <taxon>Thermoplasmatota</taxon>
        <taxon>Thermoplasmata</taxon>
        <taxon>Thermoplasmatales</taxon>
        <taxon>Thermoplasmataceae</taxon>
        <taxon>Oxyplasma</taxon>
    </lineage>
</organism>
<dbReference type="PANTHER" id="PTHR11524">
    <property type="entry name" value="60S RIBOSOMAL PROTEIN L7"/>
    <property type="match status" value="1"/>
</dbReference>
<dbReference type="Pfam" id="PF00327">
    <property type="entry name" value="Ribosomal_L30"/>
    <property type="match status" value="1"/>
</dbReference>
<evidence type="ECO:0000256" key="4">
    <source>
        <dbReference type="HAMAP-Rule" id="MF_01371"/>
    </source>
</evidence>
<dbReference type="InterPro" id="IPR016082">
    <property type="entry name" value="Ribosomal_uL30_ferredoxin-like"/>
</dbReference>